<dbReference type="AlphaFoldDB" id="A0AAD3CZM9"/>
<sequence>MAKKKSSRASKKNRKGAAAGKASSASTSSRERENTGSRQFQNDGSLPLSSQAVVQNGNRQFQNQSLGSKEQEQLLKKMDAMYNKDLRKWASTVFKMMGTRELHSLGSSMSIISHIFIFQNFYINHCDLIEEKVKATSVKTGLGSTELVVDLNFTRSPPEFEVLPASIFWNREKEQGPANHWFFKDLGRGETHFSDDNIKKIRQFFSFKQEILGLKTLGLDLVFVFLNFGEKPFICAIPSSMESMGRFLESAVDGLKDSSTLVERSNF</sequence>
<gene>
    <name evidence="2" type="ORF">CTEN210_11624</name>
</gene>
<proteinExistence type="predicted"/>
<feature type="compositionally biased region" description="Low complexity" evidence="1">
    <location>
        <begin position="16"/>
        <end position="28"/>
    </location>
</feature>
<feature type="region of interest" description="Disordered" evidence="1">
    <location>
        <begin position="1"/>
        <end position="48"/>
    </location>
</feature>
<organism evidence="2 3">
    <name type="scientific">Chaetoceros tenuissimus</name>
    <dbReference type="NCBI Taxonomy" id="426638"/>
    <lineage>
        <taxon>Eukaryota</taxon>
        <taxon>Sar</taxon>
        <taxon>Stramenopiles</taxon>
        <taxon>Ochrophyta</taxon>
        <taxon>Bacillariophyta</taxon>
        <taxon>Coscinodiscophyceae</taxon>
        <taxon>Chaetocerotophycidae</taxon>
        <taxon>Chaetocerotales</taxon>
        <taxon>Chaetocerotaceae</taxon>
        <taxon>Chaetoceros</taxon>
    </lineage>
</organism>
<keyword evidence="3" id="KW-1185">Reference proteome</keyword>
<evidence type="ECO:0000256" key="1">
    <source>
        <dbReference type="SAM" id="MobiDB-lite"/>
    </source>
</evidence>
<evidence type="ECO:0000313" key="2">
    <source>
        <dbReference type="EMBL" id="GFH55148.1"/>
    </source>
</evidence>
<feature type="compositionally biased region" description="Basic residues" evidence="1">
    <location>
        <begin position="1"/>
        <end position="15"/>
    </location>
</feature>
<comment type="caution">
    <text evidence="2">The sequence shown here is derived from an EMBL/GenBank/DDBJ whole genome shotgun (WGS) entry which is preliminary data.</text>
</comment>
<reference evidence="2 3" key="1">
    <citation type="journal article" date="2021" name="Sci. Rep.">
        <title>The genome of the diatom Chaetoceros tenuissimus carries an ancient integrated fragment of an extant virus.</title>
        <authorList>
            <person name="Hongo Y."/>
            <person name="Kimura K."/>
            <person name="Takaki Y."/>
            <person name="Yoshida Y."/>
            <person name="Baba S."/>
            <person name="Kobayashi G."/>
            <person name="Nagasaki K."/>
            <person name="Hano T."/>
            <person name="Tomaru Y."/>
        </authorList>
    </citation>
    <scope>NUCLEOTIDE SEQUENCE [LARGE SCALE GENOMIC DNA]</scope>
    <source>
        <strain evidence="2 3">NIES-3715</strain>
    </source>
</reference>
<protein>
    <submittedName>
        <fullName evidence="2">Uncharacterized protein</fullName>
    </submittedName>
</protein>
<feature type="compositionally biased region" description="Polar residues" evidence="1">
    <location>
        <begin position="36"/>
        <end position="48"/>
    </location>
</feature>
<name>A0AAD3CZM9_9STRA</name>
<evidence type="ECO:0000313" key="3">
    <source>
        <dbReference type="Proteomes" id="UP001054902"/>
    </source>
</evidence>
<dbReference type="EMBL" id="BLLK01000047">
    <property type="protein sequence ID" value="GFH55148.1"/>
    <property type="molecule type" value="Genomic_DNA"/>
</dbReference>
<dbReference type="Proteomes" id="UP001054902">
    <property type="component" value="Unassembled WGS sequence"/>
</dbReference>
<accession>A0AAD3CZM9</accession>